<feature type="transmembrane region" description="Helical" evidence="1">
    <location>
        <begin position="21"/>
        <end position="42"/>
    </location>
</feature>
<keyword evidence="1" id="KW-1133">Transmembrane helix</keyword>
<keyword evidence="1" id="KW-0812">Transmembrane</keyword>
<name>A0A0E9RPB9_ANGAN</name>
<sequence>MLDFYLKNIINNNASASQICFSSLALCIFTKFMHLSLLFVFLKCVQDISG</sequence>
<evidence type="ECO:0000313" key="2">
    <source>
        <dbReference type="EMBL" id="JAH30934.1"/>
    </source>
</evidence>
<dbReference type="AlphaFoldDB" id="A0A0E9RPB9"/>
<protein>
    <submittedName>
        <fullName evidence="2">Uncharacterized protein</fullName>
    </submittedName>
</protein>
<dbReference type="EMBL" id="GBXM01077643">
    <property type="protein sequence ID" value="JAH30934.1"/>
    <property type="molecule type" value="Transcribed_RNA"/>
</dbReference>
<keyword evidence="1" id="KW-0472">Membrane</keyword>
<proteinExistence type="predicted"/>
<evidence type="ECO:0000256" key="1">
    <source>
        <dbReference type="SAM" id="Phobius"/>
    </source>
</evidence>
<reference evidence="2" key="2">
    <citation type="journal article" date="2015" name="Fish Shellfish Immunol.">
        <title>Early steps in the European eel (Anguilla anguilla)-Vibrio vulnificus interaction in the gills: Role of the RtxA13 toxin.</title>
        <authorList>
            <person name="Callol A."/>
            <person name="Pajuelo D."/>
            <person name="Ebbesson L."/>
            <person name="Teles M."/>
            <person name="MacKenzie S."/>
            <person name="Amaro C."/>
        </authorList>
    </citation>
    <scope>NUCLEOTIDE SEQUENCE</scope>
</reference>
<reference evidence="2" key="1">
    <citation type="submission" date="2014-11" db="EMBL/GenBank/DDBJ databases">
        <authorList>
            <person name="Amaro Gonzalez C."/>
        </authorList>
    </citation>
    <scope>NUCLEOTIDE SEQUENCE</scope>
</reference>
<accession>A0A0E9RPB9</accession>
<organism evidence="2">
    <name type="scientific">Anguilla anguilla</name>
    <name type="common">European freshwater eel</name>
    <name type="synonym">Muraena anguilla</name>
    <dbReference type="NCBI Taxonomy" id="7936"/>
    <lineage>
        <taxon>Eukaryota</taxon>
        <taxon>Metazoa</taxon>
        <taxon>Chordata</taxon>
        <taxon>Craniata</taxon>
        <taxon>Vertebrata</taxon>
        <taxon>Euteleostomi</taxon>
        <taxon>Actinopterygii</taxon>
        <taxon>Neopterygii</taxon>
        <taxon>Teleostei</taxon>
        <taxon>Anguilliformes</taxon>
        <taxon>Anguillidae</taxon>
        <taxon>Anguilla</taxon>
    </lineage>
</organism>